<name>A0ABR7TES0_9LACT</name>
<evidence type="ECO:0000313" key="2">
    <source>
        <dbReference type="Proteomes" id="UP000638836"/>
    </source>
</evidence>
<accession>A0ABR7TES0</accession>
<dbReference type="Proteomes" id="UP000638836">
    <property type="component" value="Unassembled WGS sequence"/>
</dbReference>
<comment type="caution">
    <text evidence="1">The sequence shown here is derived from an EMBL/GenBank/DDBJ whole genome shotgun (WGS) entry which is preliminary data.</text>
</comment>
<gene>
    <name evidence="1" type="ORF">GLO26_11775</name>
</gene>
<evidence type="ECO:0000313" key="1">
    <source>
        <dbReference type="EMBL" id="MBC9826441.1"/>
    </source>
</evidence>
<dbReference type="EMBL" id="WNJQ01000030">
    <property type="protein sequence ID" value="MBC9826441.1"/>
    <property type="molecule type" value="Genomic_DNA"/>
</dbReference>
<protein>
    <recommendedName>
        <fullName evidence="3">ABC transporter permease</fullName>
    </recommendedName>
</protein>
<dbReference type="RefSeq" id="WP_187949256.1">
    <property type="nucleotide sequence ID" value="NZ_WNJQ01000030.1"/>
</dbReference>
<evidence type="ECO:0008006" key="3">
    <source>
        <dbReference type="Google" id="ProtNLM"/>
    </source>
</evidence>
<organism evidence="1 2">
    <name type="scientific">Carnobacterium inhibens</name>
    <dbReference type="NCBI Taxonomy" id="147709"/>
    <lineage>
        <taxon>Bacteria</taxon>
        <taxon>Bacillati</taxon>
        <taxon>Bacillota</taxon>
        <taxon>Bacilli</taxon>
        <taxon>Lactobacillales</taxon>
        <taxon>Carnobacteriaceae</taxon>
        <taxon>Carnobacterium</taxon>
    </lineage>
</organism>
<reference evidence="1 2" key="1">
    <citation type="journal article" date="2020" name="Microorganisms">
        <title>New Insight into Antimicrobial Compounds from Food and Marine-Sourced Carnobacterium Species through Phenotype and Genome Analyses.</title>
        <authorList>
            <person name="Begrem S."/>
            <person name="Ivaniuk F."/>
            <person name="Gigout-Chevalier F."/>
            <person name="Kolypczuk L."/>
            <person name="Bonnetot S."/>
            <person name="Leroi F."/>
            <person name="Grovel O."/>
            <person name="Delbarre-Ladrat C."/>
            <person name="Passerini D."/>
        </authorList>
    </citation>
    <scope>NUCLEOTIDE SEQUENCE [LARGE SCALE GENOMIC DNA]</scope>
    <source>
        <strain evidence="1 2">MIP2551</strain>
    </source>
</reference>
<feature type="non-terminal residue" evidence="1">
    <location>
        <position position="73"/>
    </location>
</feature>
<keyword evidence="2" id="KW-1185">Reference proteome</keyword>
<sequence length="73" mass="8206">MKPLTFYVKSKIGKVLAWSALGLVLLITILVTAFSSYFTGTDESELASIPESVLKWKPIMEEELAKYGMEDYI</sequence>
<proteinExistence type="predicted"/>